<dbReference type="Proteomes" id="UP001172681">
    <property type="component" value="Unassembled WGS sequence"/>
</dbReference>
<keyword evidence="4" id="KW-1185">Reference proteome</keyword>
<dbReference type="Pfam" id="PF00067">
    <property type="entry name" value="p450"/>
    <property type="match status" value="1"/>
</dbReference>
<evidence type="ECO:0000256" key="1">
    <source>
        <dbReference type="PIRSR" id="PIRSR602401-1"/>
    </source>
</evidence>
<dbReference type="Gene3D" id="1.10.630.10">
    <property type="entry name" value="Cytochrome P450"/>
    <property type="match status" value="1"/>
</dbReference>
<dbReference type="InterPro" id="IPR036396">
    <property type="entry name" value="Cyt_P450_sf"/>
</dbReference>
<dbReference type="GO" id="GO:0004497">
    <property type="term" value="F:monooxygenase activity"/>
    <property type="evidence" value="ECO:0007669"/>
    <property type="project" value="InterPro"/>
</dbReference>
<keyword evidence="2" id="KW-0472">Membrane</keyword>
<comment type="caution">
    <text evidence="3">The sequence shown here is derived from an EMBL/GenBank/DDBJ whole genome shotgun (WGS) entry which is preliminary data.</text>
</comment>
<dbReference type="EMBL" id="JAPDRN010000052">
    <property type="protein sequence ID" value="KAJ9632860.1"/>
    <property type="molecule type" value="Genomic_DNA"/>
</dbReference>
<dbReference type="GO" id="GO:0020037">
    <property type="term" value="F:heme binding"/>
    <property type="evidence" value="ECO:0007669"/>
    <property type="project" value="InterPro"/>
</dbReference>
<comment type="cofactor">
    <cofactor evidence="1">
        <name>heme</name>
        <dbReference type="ChEBI" id="CHEBI:30413"/>
    </cofactor>
</comment>
<evidence type="ECO:0000313" key="3">
    <source>
        <dbReference type="EMBL" id="KAJ9632860.1"/>
    </source>
</evidence>
<dbReference type="InterPro" id="IPR050121">
    <property type="entry name" value="Cytochrome_P450_monoxygenase"/>
</dbReference>
<organism evidence="3 4">
    <name type="scientific">Knufia peltigerae</name>
    <dbReference type="NCBI Taxonomy" id="1002370"/>
    <lineage>
        <taxon>Eukaryota</taxon>
        <taxon>Fungi</taxon>
        <taxon>Dikarya</taxon>
        <taxon>Ascomycota</taxon>
        <taxon>Pezizomycotina</taxon>
        <taxon>Eurotiomycetes</taxon>
        <taxon>Chaetothyriomycetidae</taxon>
        <taxon>Chaetothyriales</taxon>
        <taxon>Trichomeriaceae</taxon>
        <taxon>Knufia</taxon>
    </lineage>
</organism>
<feature type="transmembrane region" description="Helical" evidence="2">
    <location>
        <begin position="6"/>
        <end position="30"/>
    </location>
</feature>
<dbReference type="SUPFAM" id="SSF48264">
    <property type="entry name" value="Cytochrome P450"/>
    <property type="match status" value="1"/>
</dbReference>
<dbReference type="PANTHER" id="PTHR24305">
    <property type="entry name" value="CYTOCHROME P450"/>
    <property type="match status" value="1"/>
</dbReference>
<dbReference type="InterPro" id="IPR002401">
    <property type="entry name" value="Cyt_P450_E_grp-I"/>
</dbReference>
<reference evidence="3" key="1">
    <citation type="submission" date="2022-10" db="EMBL/GenBank/DDBJ databases">
        <title>Culturing micro-colonial fungi from biological soil crusts in the Mojave desert and describing Neophaeococcomyces mojavensis, and introducing the new genera and species Taxawa tesnikishii.</title>
        <authorList>
            <person name="Kurbessoian T."/>
            <person name="Stajich J.E."/>
        </authorList>
    </citation>
    <scope>NUCLEOTIDE SEQUENCE</scope>
    <source>
        <strain evidence="3">TK_35</strain>
    </source>
</reference>
<evidence type="ECO:0000313" key="4">
    <source>
        <dbReference type="Proteomes" id="UP001172681"/>
    </source>
</evidence>
<protein>
    <recommendedName>
        <fullName evidence="5">Cytochrome P450</fullName>
    </recommendedName>
</protein>
<keyword evidence="2" id="KW-0812">Transmembrane</keyword>
<dbReference type="PANTHER" id="PTHR24305:SF108">
    <property type="entry name" value="P450, PUTATIVE (EUROFUNG)-RELATED"/>
    <property type="match status" value="1"/>
</dbReference>
<gene>
    <name evidence="3" type="ORF">H2204_007590</name>
</gene>
<dbReference type="InterPro" id="IPR001128">
    <property type="entry name" value="Cyt_P450"/>
</dbReference>
<keyword evidence="1" id="KW-0408">Iron</keyword>
<name>A0AA38Y1J3_9EURO</name>
<keyword evidence="1" id="KW-0349">Heme</keyword>
<dbReference type="AlphaFoldDB" id="A0AA38Y1J3"/>
<keyword evidence="1" id="KW-0479">Metal-binding</keyword>
<dbReference type="PRINTS" id="PR00463">
    <property type="entry name" value="EP450I"/>
</dbReference>
<dbReference type="GO" id="GO:0005506">
    <property type="term" value="F:iron ion binding"/>
    <property type="evidence" value="ECO:0007669"/>
    <property type="project" value="InterPro"/>
</dbReference>
<dbReference type="GO" id="GO:0016705">
    <property type="term" value="F:oxidoreductase activity, acting on paired donors, with incorporation or reduction of molecular oxygen"/>
    <property type="evidence" value="ECO:0007669"/>
    <property type="project" value="InterPro"/>
</dbReference>
<evidence type="ECO:0000256" key="2">
    <source>
        <dbReference type="SAM" id="Phobius"/>
    </source>
</evidence>
<proteinExistence type="predicted"/>
<feature type="binding site" description="axial binding residue" evidence="1">
    <location>
        <position position="465"/>
    </location>
    <ligand>
        <name>heme</name>
        <dbReference type="ChEBI" id="CHEBI:30413"/>
    </ligand>
    <ligandPart>
        <name>Fe</name>
        <dbReference type="ChEBI" id="CHEBI:18248"/>
    </ligandPart>
</feature>
<keyword evidence="2" id="KW-1133">Transmembrane helix</keyword>
<sequence>MFVTASFVGVTSLVCIIFFALVRPLAIYVWDPKDLRRFPSASAWGIPGWAGWSNFWLARAILKQAKSHSVLHAHEKYGPIVRIQPDHLSFSDGEAAKTIYGFQSRMPKGKFYESIGDEDAHGHILKNLVTTDDREEHQRKRKYVSNAFALKKILTLEPAITRRTGHLIKCLDNQREALQADNGQLDLYRWINYFLYDTSAELTFGETLGLCDKGNDVLDTLPFDGSPSCQFEGIETFQSAGSYISLFSPWPSLAQKLRKLTSWHRDASKGKKFAEAVHLYLQQRLKRGDTSEFRDFVSYLLRDSHQKPRDLEYAELLGETFVIFGSAIDLVASVATNAMYHLIKNPECMRKLREELDDALGDTLVPTNDQICRLPYLRAVFDEATRDRPPIAHGLARTVPEGGATISGHFIKAGTTVSVSAFALHHDASIFPEPWAFRPERWLDANADPLWRECLVPFSLGPRACTGRNLTFTLIPLVMATLVRRYDFELPSPDWEMEWREPLNMSPISLPVKMKIRNLKANEAKGIDS</sequence>
<accession>A0AA38Y1J3</accession>
<evidence type="ECO:0008006" key="5">
    <source>
        <dbReference type="Google" id="ProtNLM"/>
    </source>
</evidence>